<organism evidence="1 2">
    <name type="scientific">Accumulibacter regalis</name>
    <dbReference type="NCBI Taxonomy" id="522306"/>
    <lineage>
        <taxon>Bacteria</taxon>
        <taxon>Pseudomonadati</taxon>
        <taxon>Pseudomonadota</taxon>
        <taxon>Betaproteobacteria</taxon>
        <taxon>Candidatus Accumulibacter</taxon>
    </lineage>
</organism>
<comment type="caution">
    <text evidence="1">The sequence shown here is derived from an EMBL/GenBank/DDBJ whole genome shotgun (WGS) entry which is preliminary data.</text>
</comment>
<dbReference type="AlphaFoldDB" id="A0A011R389"/>
<protein>
    <submittedName>
        <fullName evidence="1">Uncharacterized protein</fullName>
    </submittedName>
</protein>
<evidence type="ECO:0000313" key="2">
    <source>
        <dbReference type="Proteomes" id="UP000022141"/>
    </source>
</evidence>
<reference evidence="1" key="1">
    <citation type="submission" date="2014-02" db="EMBL/GenBank/DDBJ databases">
        <title>Expanding our view of genomic diversity in Candidatus Accumulibacter clades.</title>
        <authorList>
            <person name="Skennerton C.T."/>
            <person name="Barr J.J."/>
            <person name="Slater F.R."/>
            <person name="Bond P.L."/>
            <person name="Tyson G.W."/>
        </authorList>
    </citation>
    <scope>NUCLEOTIDE SEQUENCE [LARGE SCALE GENOMIC DNA]</scope>
</reference>
<dbReference type="PATRIC" id="fig|1454004.3.peg.3509"/>
<gene>
    <name evidence="1" type="ORF">AW11_03406</name>
</gene>
<sequence length="79" mass="8586">MGNLAGLQPHGATRLDDALSPTTIVMRGTNSAPAFDAVCGEHKNEPIDGVIPVRLINAMRRTTKVTRTQGRWRPIYGSE</sequence>
<accession>A0A011R389</accession>
<dbReference type="STRING" id="1454004.AW11_03406"/>
<evidence type="ECO:0000313" key="1">
    <source>
        <dbReference type="EMBL" id="EXI85654.1"/>
    </source>
</evidence>
<dbReference type="EMBL" id="JEMY01000052">
    <property type="protein sequence ID" value="EXI85654.1"/>
    <property type="molecule type" value="Genomic_DNA"/>
</dbReference>
<keyword evidence="2" id="KW-1185">Reference proteome</keyword>
<dbReference type="Proteomes" id="UP000022141">
    <property type="component" value="Unassembled WGS sequence"/>
</dbReference>
<name>A0A011R389_ACCRE</name>
<proteinExistence type="predicted"/>